<protein>
    <submittedName>
        <fullName evidence="1">Reverse transcriptase</fullName>
    </submittedName>
</protein>
<dbReference type="PANTHER" id="PTHR33710">
    <property type="entry name" value="BNAC02G09200D PROTEIN"/>
    <property type="match status" value="1"/>
</dbReference>
<sequence length="107" mass="12861">MSMFPEANIKHLVHSTSDHCPLLITTIKEEYMNKRETFKFQAWWVFEETFEAKVKRIWDTASGLRRWAIRIGISRRRKKEILTLKLFKLMEAEMTDDNLVELLDTKE</sequence>
<keyword evidence="1" id="KW-0548">Nucleotidyltransferase</keyword>
<dbReference type="EMBL" id="SMMG02000005">
    <property type="protein sequence ID" value="KAA3472345.1"/>
    <property type="molecule type" value="Genomic_DNA"/>
</dbReference>
<keyword evidence="1" id="KW-0808">Transferase</keyword>
<dbReference type="Proteomes" id="UP000325315">
    <property type="component" value="Unassembled WGS sequence"/>
</dbReference>
<reference evidence="2" key="1">
    <citation type="journal article" date="2019" name="Plant Biotechnol. J.">
        <title>Genome sequencing of the Australian wild diploid species Gossypium australe highlights disease resistance and delayed gland morphogenesis.</title>
        <authorList>
            <person name="Cai Y."/>
            <person name="Cai X."/>
            <person name="Wang Q."/>
            <person name="Wang P."/>
            <person name="Zhang Y."/>
            <person name="Cai C."/>
            <person name="Xu Y."/>
            <person name="Wang K."/>
            <person name="Zhou Z."/>
            <person name="Wang C."/>
            <person name="Geng S."/>
            <person name="Li B."/>
            <person name="Dong Q."/>
            <person name="Hou Y."/>
            <person name="Wang H."/>
            <person name="Ai P."/>
            <person name="Liu Z."/>
            <person name="Yi F."/>
            <person name="Sun M."/>
            <person name="An G."/>
            <person name="Cheng J."/>
            <person name="Zhang Y."/>
            <person name="Shi Q."/>
            <person name="Xie Y."/>
            <person name="Shi X."/>
            <person name="Chang Y."/>
            <person name="Huang F."/>
            <person name="Chen Y."/>
            <person name="Hong S."/>
            <person name="Mi L."/>
            <person name="Sun Q."/>
            <person name="Zhang L."/>
            <person name="Zhou B."/>
            <person name="Peng R."/>
            <person name="Zhang X."/>
            <person name="Liu F."/>
        </authorList>
    </citation>
    <scope>NUCLEOTIDE SEQUENCE [LARGE SCALE GENOMIC DNA]</scope>
    <source>
        <strain evidence="2">cv. PA1801</strain>
    </source>
</reference>
<gene>
    <name evidence="1" type="ORF">EPI10_022832</name>
</gene>
<dbReference type="PANTHER" id="PTHR33710:SF62">
    <property type="entry name" value="DUF4283 DOMAIN PROTEIN"/>
    <property type="match status" value="1"/>
</dbReference>
<keyword evidence="2" id="KW-1185">Reference proteome</keyword>
<proteinExistence type="predicted"/>
<dbReference type="OrthoDB" id="999775at2759"/>
<dbReference type="GO" id="GO:0003964">
    <property type="term" value="F:RNA-directed DNA polymerase activity"/>
    <property type="evidence" value="ECO:0007669"/>
    <property type="project" value="UniProtKB-KW"/>
</dbReference>
<evidence type="ECO:0000313" key="2">
    <source>
        <dbReference type="Proteomes" id="UP000325315"/>
    </source>
</evidence>
<evidence type="ECO:0000313" key="1">
    <source>
        <dbReference type="EMBL" id="KAA3472345.1"/>
    </source>
</evidence>
<accession>A0A5B6VTN6</accession>
<dbReference type="AlphaFoldDB" id="A0A5B6VTN6"/>
<name>A0A5B6VTN6_9ROSI</name>
<keyword evidence="1" id="KW-0695">RNA-directed DNA polymerase</keyword>
<organism evidence="1 2">
    <name type="scientific">Gossypium australe</name>
    <dbReference type="NCBI Taxonomy" id="47621"/>
    <lineage>
        <taxon>Eukaryota</taxon>
        <taxon>Viridiplantae</taxon>
        <taxon>Streptophyta</taxon>
        <taxon>Embryophyta</taxon>
        <taxon>Tracheophyta</taxon>
        <taxon>Spermatophyta</taxon>
        <taxon>Magnoliopsida</taxon>
        <taxon>eudicotyledons</taxon>
        <taxon>Gunneridae</taxon>
        <taxon>Pentapetalae</taxon>
        <taxon>rosids</taxon>
        <taxon>malvids</taxon>
        <taxon>Malvales</taxon>
        <taxon>Malvaceae</taxon>
        <taxon>Malvoideae</taxon>
        <taxon>Gossypium</taxon>
    </lineage>
</organism>
<comment type="caution">
    <text evidence="1">The sequence shown here is derived from an EMBL/GenBank/DDBJ whole genome shotgun (WGS) entry which is preliminary data.</text>
</comment>